<dbReference type="eggNOG" id="COG1070">
    <property type="taxonomic scope" value="Bacteria"/>
</dbReference>
<organism evidence="1 2">
    <name type="scientific">Lentilactobacillus farraginis DSM 18382 = JCM 14108</name>
    <dbReference type="NCBI Taxonomy" id="1423743"/>
    <lineage>
        <taxon>Bacteria</taxon>
        <taxon>Bacillati</taxon>
        <taxon>Bacillota</taxon>
        <taxon>Bacilli</taxon>
        <taxon>Lactobacillales</taxon>
        <taxon>Lactobacillaceae</taxon>
        <taxon>Lentilactobacillus</taxon>
    </lineage>
</organism>
<dbReference type="GO" id="GO:0016301">
    <property type="term" value="F:kinase activity"/>
    <property type="evidence" value="ECO:0007669"/>
    <property type="project" value="UniProtKB-KW"/>
</dbReference>
<protein>
    <submittedName>
        <fullName evidence="1">Ribulokinase</fullName>
    </submittedName>
</protein>
<comment type="caution">
    <text evidence="1">The sequence shown here is derived from an EMBL/GenBank/DDBJ whole genome shotgun (WGS) entry which is preliminary data.</text>
</comment>
<gene>
    <name evidence="1" type="ORF">JCM14108_3175</name>
</gene>
<keyword evidence="1" id="KW-0418">Kinase</keyword>
<accession>X0PCG6</accession>
<keyword evidence="1" id="KW-0808">Transferase</keyword>
<evidence type="ECO:0000313" key="2">
    <source>
        <dbReference type="Proteomes" id="UP000019488"/>
    </source>
</evidence>
<dbReference type="Proteomes" id="UP000019488">
    <property type="component" value="Unassembled WGS sequence"/>
</dbReference>
<dbReference type="EMBL" id="BAKI01000069">
    <property type="protein sequence ID" value="GAF38073.1"/>
    <property type="molecule type" value="Genomic_DNA"/>
</dbReference>
<sequence length="94" mass="10900">MDESRVRDEIVSGNISLGIELGSTRIKEVLVTNDFQTIASGDYLWENELDNGIWTYPIEKIWMVFKPATQRWHWQFMTNTVLNSRRLGQSGLVP</sequence>
<evidence type="ECO:0000313" key="1">
    <source>
        <dbReference type="EMBL" id="GAF38073.1"/>
    </source>
</evidence>
<reference evidence="1" key="1">
    <citation type="journal article" date="2014" name="Genome Announc.">
        <title>Draft Genome Sequences of Two Lactobacillus Strains, L. farraginis JCM 14108T and L. composti JCM 14202T, Isolated from Compost of Distilled Shochu Residue.</title>
        <authorList>
            <person name="Yuki M."/>
            <person name="Oshima K."/>
            <person name="Suda W."/>
            <person name="Kitahara M."/>
            <person name="Kitamura K."/>
            <person name="Iida T."/>
            <person name="Hattori M."/>
            <person name="Ohkuma M."/>
        </authorList>
    </citation>
    <scope>NUCLEOTIDE SEQUENCE [LARGE SCALE GENOMIC DNA]</scope>
    <source>
        <strain evidence="1">JCM 14108</strain>
    </source>
</reference>
<dbReference type="AlphaFoldDB" id="X0PCG6"/>
<proteinExistence type="predicted"/>
<name>X0PCG6_9LACO</name>